<gene>
    <name evidence="1" type="ORF">JR316_0010973</name>
</gene>
<accession>A0ACB8GNW6</accession>
<proteinExistence type="predicted"/>
<sequence length="770" mass="83324">MVSLAARQLWKRTLSILRVKLLYSRITLTRFTTFYFFLAFASCIVLSALQGVAFTDNSMAVAALAPVVKNVPSDQVLVLEKGVLQTCTSIPDQRGTKCTVHLVFGSRKSKRHWDDDGDILDIEEAGNGDGDTDGLRNGSPVKSASSVLTNDSGLSDNCILSMAWLDETLEDSKREDIVTFLFQIWLFSLALVTILNESIPHLGAAFFGHVLGTGWAGYRVSSSQALTSFYRRHIVPEACGGKDLLGGWWDIRIQHAVPIVIVNSVVLLALLYVSARLYKVYATESFSRVGASPVIHGVYKTVLLFSVGLQLSGFFSLASSAMWIDKVCHGMMKMMALHSKLYLAAFVIILVFQFPMLYLGWVCVRKECRIRFGIFCAISIFLLSISTLMFFSPLYRYIFMTWPFFATVTVTAYVLTVFTSVLAIVCRLNFGKGLAHYREFPSFPMRNVLIDGPAGVMFTVLLLDGVVQVTDALEGVDFTPVSFWKGHGYGGDTEKMDLYGKAKQGGQGDASGTRLGDITLQLPAMAHRHQHQQDESHMYTHTQPRARARAHARAESNGRPRVQDRGSSIYSDEGAGTPVMLSFSPPLISEMAPAPTRLAKVAVSRARRSGSLGGGYGHGFGFGHGHGKSQSLSQSLGGSVLGDVPYPPPGLDMREGVGVRSGWDDEGSEEEGVRGGYGRNEASRVQARGDTSPSSTSNPTSPSSQSKGTQGAEAAAAPVGQGDILTRVPKRSSSIQSRASARSRSRSGGGAGKLVKQGLPANPRARAGAI</sequence>
<dbReference type="EMBL" id="JAFIQS020000010">
    <property type="protein sequence ID" value="KAH9477057.1"/>
    <property type="molecule type" value="Genomic_DNA"/>
</dbReference>
<name>A0ACB8GNW6_PSICU</name>
<protein>
    <submittedName>
        <fullName evidence="1">Uncharacterized protein</fullName>
    </submittedName>
</protein>
<organism evidence="1 2">
    <name type="scientific">Psilocybe cubensis</name>
    <name type="common">Psychedelic mushroom</name>
    <name type="synonym">Stropharia cubensis</name>
    <dbReference type="NCBI Taxonomy" id="181762"/>
    <lineage>
        <taxon>Eukaryota</taxon>
        <taxon>Fungi</taxon>
        <taxon>Dikarya</taxon>
        <taxon>Basidiomycota</taxon>
        <taxon>Agaricomycotina</taxon>
        <taxon>Agaricomycetes</taxon>
        <taxon>Agaricomycetidae</taxon>
        <taxon>Agaricales</taxon>
        <taxon>Agaricineae</taxon>
        <taxon>Strophariaceae</taxon>
        <taxon>Psilocybe</taxon>
    </lineage>
</organism>
<dbReference type="Proteomes" id="UP000664032">
    <property type="component" value="Unassembled WGS sequence"/>
</dbReference>
<comment type="caution">
    <text evidence="1">The sequence shown here is derived from an EMBL/GenBank/DDBJ whole genome shotgun (WGS) entry which is preliminary data.</text>
</comment>
<reference evidence="1" key="1">
    <citation type="submission" date="2021-10" db="EMBL/GenBank/DDBJ databases">
        <title>Psilocybe cubensis genome.</title>
        <authorList>
            <person name="Mckernan K.J."/>
            <person name="Crawford S."/>
            <person name="Trippe A."/>
            <person name="Kane L.T."/>
            <person name="Mclaughlin S."/>
        </authorList>
    </citation>
    <scope>NUCLEOTIDE SEQUENCE</scope>
    <source>
        <strain evidence="1">MGC-MH-2018</strain>
    </source>
</reference>
<keyword evidence="2" id="KW-1185">Reference proteome</keyword>
<evidence type="ECO:0000313" key="1">
    <source>
        <dbReference type="EMBL" id="KAH9477057.1"/>
    </source>
</evidence>
<evidence type="ECO:0000313" key="2">
    <source>
        <dbReference type="Proteomes" id="UP000664032"/>
    </source>
</evidence>